<feature type="domain" description="SnoaL-like" evidence="1">
    <location>
        <begin position="8"/>
        <end position="108"/>
    </location>
</feature>
<protein>
    <recommendedName>
        <fullName evidence="1">SnoaL-like domain-containing protein</fullName>
    </recommendedName>
</protein>
<dbReference type="EMBL" id="AOIV01000038">
    <property type="protein sequence ID" value="ELZ27957.1"/>
    <property type="molecule type" value="Genomic_DNA"/>
</dbReference>
<dbReference type="Proteomes" id="UP000011513">
    <property type="component" value="Unassembled WGS sequence"/>
</dbReference>
<dbReference type="InParanoid" id="M0CZW3"/>
<evidence type="ECO:0000313" key="3">
    <source>
        <dbReference type="Proteomes" id="UP000011513"/>
    </source>
</evidence>
<dbReference type="eggNOG" id="arCOG03106">
    <property type="taxonomic scope" value="Archaea"/>
</dbReference>
<dbReference type="OrthoDB" id="214043at2157"/>
<evidence type="ECO:0000259" key="1">
    <source>
        <dbReference type="Pfam" id="PF12680"/>
    </source>
</evidence>
<proteinExistence type="predicted"/>
<dbReference type="SUPFAM" id="SSF54427">
    <property type="entry name" value="NTF2-like"/>
    <property type="match status" value="1"/>
</dbReference>
<reference evidence="2 3" key="1">
    <citation type="journal article" date="2014" name="PLoS Genet.">
        <title>Phylogenetically driven sequencing of extremely halophilic archaea reveals strategies for static and dynamic osmo-response.</title>
        <authorList>
            <person name="Becker E.A."/>
            <person name="Seitzer P.M."/>
            <person name="Tritt A."/>
            <person name="Larsen D."/>
            <person name="Krusor M."/>
            <person name="Yao A.I."/>
            <person name="Wu D."/>
            <person name="Madern D."/>
            <person name="Eisen J.A."/>
            <person name="Darling A.E."/>
            <person name="Facciotti M.T."/>
        </authorList>
    </citation>
    <scope>NUCLEOTIDE SEQUENCE [LARGE SCALE GENOMIC DNA]</scope>
    <source>
        <strain evidence="2 3">JCM 14848</strain>
    </source>
</reference>
<organism evidence="2 3">
    <name type="scientific">Halogeometricum pallidum JCM 14848</name>
    <dbReference type="NCBI Taxonomy" id="1227487"/>
    <lineage>
        <taxon>Archaea</taxon>
        <taxon>Methanobacteriati</taxon>
        <taxon>Methanobacteriota</taxon>
        <taxon>Stenosarchaea group</taxon>
        <taxon>Halobacteria</taxon>
        <taxon>Halobacteriales</taxon>
        <taxon>Haloferacaceae</taxon>
        <taxon>Halogeometricum</taxon>
    </lineage>
</organism>
<gene>
    <name evidence="2" type="ORF">C474_15689</name>
</gene>
<accession>M0CZW3</accession>
<dbReference type="Gene3D" id="3.10.450.50">
    <property type="match status" value="1"/>
</dbReference>
<dbReference type="PATRIC" id="fig|1227487.5.peg.3106"/>
<name>M0CZW3_HALPD</name>
<dbReference type="InterPro" id="IPR037401">
    <property type="entry name" value="SnoaL-like"/>
</dbReference>
<dbReference type="Pfam" id="PF12680">
    <property type="entry name" value="SnoaL_2"/>
    <property type="match status" value="1"/>
</dbReference>
<comment type="caution">
    <text evidence="2">The sequence shown here is derived from an EMBL/GenBank/DDBJ whole genome shotgun (WGS) entry which is preliminary data.</text>
</comment>
<dbReference type="RefSeq" id="WP_008388419.1">
    <property type="nucleotide sequence ID" value="NZ_AOIV01000038.1"/>
</dbReference>
<dbReference type="AlphaFoldDB" id="M0CZW3"/>
<dbReference type="InterPro" id="IPR032710">
    <property type="entry name" value="NTF2-like_dom_sf"/>
</dbReference>
<evidence type="ECO:0000313" key="2">
    <source>
        <dbReference type="EMBL" id="ELZ27957.1"/>
    </source>
</evidence>
<keyword evidence="3" id="KW-1185">Reference proteome</keyword>
<sequence>MRTPRAVVEEFFERMADDRRETVGELFAEDAVITVPGGRFEGPDAPSEFLSFLAPRYARAAKKFDRWIEAGPHVVSLGTLYGVDNDGEEFSGVRYADVYEIRDGEIQRLDIWNDLAADGVVPVRSDATEKSP</sequence>